<evidence type="ECO:0000256" key="1">
    <source>
        <dbReference type="SAM" id="MobiDB-lite"/>
    </source>
</evidence>
<feature type="region of interest" description="Disordered" evidence="1">
    <location>
        <begin position="278"/>
        <end position="370"/>
    </location>
</feature>
<evidence type="ECO:0000313" key="3">
    <source>
        <dbReference type="Proteomes" id="UP000256328"/>
    </source>
</evidence>
<name>A0A3D8RI62_9HELO</name>
<feature type="region of interest" description="Disordered" evidence="1">
    <location>
        <begin position="613"/>
        <end position="647"/>
    </location>
</feature>
<feature type="region of interest" description="Disordered" evidence="1">
    <location>
        <begin position="429"/>
        <end position="479"/>
    </location>
</feature>
<feature type="compositionally biased region" description="Low complexity" evidence="1">
    <location>
        <begin position="429"/>
        <end position="440"/>
    </location>
</feature>
<accession>A0A3D8RI62</accession>
<reference evidence="2 3" key="1">
    <citation type="journal article" date="2018" name="IMA Fungus">
        <title>IMA Genome-F 9: Draft genome sequence of Annulohypoxylon stygium, Aspergillus mulundensis, Berkeleyomyces basicola (syn. Thielaviopsis basicola), Ceratocystis smalleyi, two Cercospora beticola strains, Coleophoma cylindrospora, Fusarium fracticaudum, Phialophora cf. hyalina, and Morchella septimelata.</title>
        <authorList>
            <person name="Wingfield B.D."/>
            <person name="Bills G.F."/>
            <person name="Dong Y."/>
            <person name="Huang W."/>
            <person name="Nel W.J."/>
            <person name="Swalarsk-Parry B.S."/>
            <person name="Vaghefi N."/>
            <person name="Wilken P.M."/>
            <person name="An Z."/>
            <person name="de Beer Z.W."/>
            <person name="De Vos L."/>
            <person name="Chen L."/>
            <person name="Duong T.A."/>
            <person name="Gao Y."/>
            <person name="Hammerbacher A."/>
            <person name="Kikkert J.R."/>
            <person name="Li Y."/>
            <person name="Li H."/>
            <person name="Li K."/>
            <person name="Li Q."/>
            <person name="Liu X."/>
            <person name="Ma X."/>
            <person name="Naidoo K."/>
            <person name="Pethybridge S.J."/>
            <person name="Sun J."/>
            <person name="Steenkamp E.T."/>
            <person name="van der Nest M.A."/>
            <person name="van Wyk S."/>
            <person name="Wingfield M.J."/>
            <person name="Xiong C."/>
            <person name="Yue Q."/>
            <person name="Zhang X."/>
        </authorList>
    </citation>
    <scope>NUCLEOTIDE SEQUENCE [LARGE SCALE GENOMIC DNA]</scope>
    <source>
        <strain evidence="2 3">BP5796</strain>
    </source>
</reference>
<feature type="compositionally biased region" description="Basic and acidic residues" evidence="1">
    <location>
        <begin position="441"/>
        <end position="454"/>
    </location>
</feature>
<proteinExistence type="predicted"/>
<organism evidence="2 3">
    <name type="scientific">Coleophoma crateriformis</name>
    <dbReference type="NCBI Taxonomy" id="565419"/>
    <lineage>
        <taxon>Eukaryota</taxon>
        <taxon>Fungi</taxon>
        <taxon>Dikarya</taxon>
        <taxon>Ascomycota</taxon>
        <taxon>Pezizomycotina</taxon>
        <taxon>Leotiomycetes</taxon>
        <taxon>Helotiales</taxon>
        <taxon>Dermateaceae</taxon>
        <taxon>Coleophoma</taxon>
    </lineage>
</organism>
<feature type="compositionally biased region" description="Polar residues" evidence="1">
    <location>
        <begin position="456"/>
        <end position="479"/>
    </location>
</feature>
<dbReference type="Proteomes" id="UP000256328">
    <property type="component" value="Unassembled WGS sequence"/>
</dbReference>
<gene>
    <name evidence="2" type="ORF">BP5796_07088</name>
</gene>
<sequence length="707" mass="78406">MTTNASKSMPHLPSISTSTTLLDRVRRVAEASPKTRRSKWTEETGSENSQVLFMKPGKESKRNRRSLSTIGNNATCDITKEVEKNGTGSEYDENEDFAWKVIDREIFEWQYVCRTGRPYWWSPESKYCRLQKLQPRLFCAPSPHIWLEEMDDGANRDYKPIRRAVSDSIIADPGRVDELAQLIAVQLLGACFTIPPDFAGIPSPNYKVQDRPEFPDLFDPRMISSLRMHTHFRYSPAFGHQARSTSPVESWPNTYAGYDGTSTNITPAESGFETPDIVTSQLRRRKRGTCRALHITEGSLTSRSDGSHDRASMNSATVSDEYCVEGSKAEAESSRDIRAQQLSDPREYARENREEQEHLQASQQSKSDHRLHSILRSEPHPVYVHPVKDLVVRKWKRIRRRVGGKMAVSAADDDHSPALLAAATAFMTPHSGDASPASSSDGKERRRLAQERGEILSSSTEGTPLYNTPTSIKTPTNGETTSVLQHSHAMPAAETGSYFMEDFSREILALPVGLEGRPVQDMALSSRTSFENHMSVASAPAEDTKATMVLGSYMPQRAMTAGATSMNTPNRRSKKRRSLLSEVYNADETEVLADIIPEIEPRSILSAIGSAIPSPEEEVPTPIVTTKPPSDETGAVSQSTEFGSSREADQVLPDTEMLGLVRSNTSGTQLFKPFAESMEVEGMPIGPAEDTWDGDAGSGVRRERNFL</sequence>
<protein>
    <submittedName>
        <fullName evidence="2">Uncharacterized protein</fullName>
    </submittedName>
</protein>
<feature type="compositionally biased region" description="Basic and acidic residues" evidence="1">
    <location>
        <begin position="327"/>
        <end position="358"/>
    </location>
</feature>
<evidence type="ECO:0000313" key="2">
    <source>
        <dbReference type="EMBL" id="RDW73646.1"/>
    </source>
</evidence>
<dbReference type="EMBL" id="PDLN01000010">
    <property type="protein sequence ID" value="RDW73646.1"/>
    <property type="molecule type" value="Genomic_DNA"/>
</dbReference>
<keyword evidence="3" id="KW-1185">Reference proteome</keyword>
<dbReference type="AlphaFoldDB" id="A0A3D8RI62"/>
<feature type="region of interest" description="Disordered" evidence="1">
    <location>
        <begin position="30"/>
        <end position="49"/>
    </location>
</feature>
<feature type="region of interest" description="Disordered" evidence="1">
    <location>
        <begin position="684"/>
        <end position="707"/>
    </location>
</feature>
<comment type="caution">
    <text evidence="2">The sequence shown here is derived from an EMBL/GenBank/DDBJ whole genome shotgun (WGS) entry which is preliminary data.</text>
</comment>
<dbReference type="OrthoDB" id="3946545at2759"/>